<dbReference type="Proteomes" id="UP000011701">
    <property type="component" value="Chromosome"/>
</dbReference>
<feature type="transmembrane region" description="Helical" evidence="1">
    <location>
        <begin position="228"/>
        <end position="251"/>
    </location>
</feature>
<feature type="transmembrane region" description="Helical" evidence="1">
    <location>
        <begin position="271"/>
        <end position="288"/>
    </location>
</feature>
<reference evidence="2" key="1">
    <citation type="submission" date="2012-01" db="EMBL/GenBank/DDBJ databases">
        <title>The Genome Sequence of Treponema denticola OTK.</title>
        <authorList>
            <consortium name="The Broad Institute Genome Sequencing Platform"/>
            <person name="Earl A."/>
            <person name="Ward D."/>
            <person name="Feldgarden M."/>
            <person name="Gevers D."/>
            <person name="Blanton J.M."/>
            <person name="Fenno C.J."/>
            <person name="Baranova O.V."/>
            <person name="Mathney J."/>
            <person name="Dewhirst F.E."/>
            <person name="Izard J."/>
            <person name="Young S.K."/>
            <person name="Zeng Q."/>
            <person name="Gargeya S."/>
            <person name="Fitzgerald M."/>
            <person name="Haas B."/>
            <person name="Abouelleil A."/>
            <person name="Alvarado L."/>
            <person name="Arachchi H.M."/>
            <person name="Berlin A."/>
            <person name="Chapman S.B."/>
            <person name="Gearin G."/>
            <person name="Goldberg J."/>
            <person name="Griggs A."/>
            <person name="Gujja S."/>
            <person name="Hansen M."/>
            <person name="Heiman D."/>
            <person name="Howarth C."/>
            <person name="Larimer J."/>
            <person name="Lui A."/>
            <person name="MacDonald P.J.P."/>
            <person name="McCowen C."/>
            <person name="Montmayeur A."/>
            <person name="Murphy C."/>
            <person name="Neiman D."/>
            <person name="Pearson M."/>
            <person name="Priest M."/>
            <person name="Roberts A."/>
            <person name="Saif S."/>
            <person name="Shea T."/>
            <person name="Sisk P."/>
            <person name="Stolte C."/>
            <person name="Sykes S."/>
            <person name="Wortman J."/>
            <person name="Nusbaum C."/>
            <person name="Birren B."/>
        </authorList>
    </citation>
    <scope>NUCLEOTIDE SEQUENCE [LARGE SCALE GENOMIC DNA]</scope>
    <source>
        <strain evidence="2">OTK</strain>
    </source>
</reference>
<accession>A0A0F6MTB1</accession>
<keyword evidence="1" id="KW-0812">Transmembrane</keyword>
<dbReference type="InterPro" id="IPR003474">
    <property type="entry name" value="Glcn_transporter"/>
</dbReference>
<dbReference type="GO" id="GO:0015128">
    <property type="term" value="F:gluconate transmembrane transporter activity"/>
    <property type="evidence" value="ECO:0007669"/>
    <property type="project" value="InterPro"/>
</dbReference>
<proteinExistence type="predicted"/>
<keyword evidence="1" id="KW-0472">Membrane</keyword>
<feature type="transmembrane region" description="Helical" evidence="1">
    <location>
        <begin position="380"/>
        <end position="398"/>
    </location>
</feature>
<feature type="transmembrane region" description="Helical" evidence="1">
    <location>
        <begin position="30"/>
        <end position="48"/>
    </location>
</feature>
<feature type="transmembrane region" description="Helical" evidence="1">
    <location>
        <begin position="179"/>
        <end position="198"/>
    </location>
</feature>
<dbReference type="PANTHER" id="PTHR30354:SF11">
    <property type="entry name" value="PERMEASE"/>
    <property type="match status" value="1"/>
</dbReference>
<dbReference type="RefSeq" id="WP_002690027.1">
    <property type="nucleotide sequence ID" value="NZ_CM001797.1"/>
</dbReference>
<feature type="transmembrane region" description="Helical" evidence="1">
    <location>
        <begin position="60"/>
        <end position="81"/>
    </location>
</feature>
<evidence type="ECO:0000256" key="1">
    <source>
        <dbReference type="SAM" id="Phobius"/>
    </source>
</evidence>
<dbReference type="NCBIfam" id="TIGR00791">
    <property type="entry name" value="gntP"/>
    <property type="match status" value="1"/>
</dbReference>
<feature type="transmembrane region" description="Helical" evidence="1">
    <location>
        <begin position="328"/>
        <end position="347"/>
    </location>
</feature>
<dbReference type="PATRIC" id="fig|999434.4.peg.62"/>
<evidence type="ECO:0000313" key="2">
    <source>
        <dbReference type="EMBL" id="EMB24829.1"/>
    </source>
</evidence>
<dbReference type="HOGENOM" id="CLU_027949_0_2_12"/>
<feature type="transmembrane region" description="Helical" evidence="1">
    <location>
        <begin position="419"/>
        <end position="441"/>
    </location>
</feature>
<gene>
    <name evidence="2" type="ORF">HMPREF9723_00060</name>
</gene>
<organism evidence="2">
    <name type="scientific">Treponema denticola OTK</name>
    <dbReference type="NCBI Taxonomy" id="999434"/>
    <lineage>
        <taxon>Bacteria</taxon>
        <taxon>Pseudomonadati</taxon>
        <taxon>Spirochaetota</taxon>
        <taxon>Spirochaetia</taxon>
        <taxon>Spirochaetales</taxon>
        <taxon>Treponemataceae</taxon>
        <taxon>Treponema</taxon>
    </lineage>
</organism>
<sequence length="447" mass="46554">MVSGTLLLLIFLLSIGLILLSIIKFKLNPFITLLVAGILTGLMVRIPIAEIPKVLSNGFGSTLGGIGIIIGLGVVLGQLLAEANATDQIADSLLKKTGDKKAPLAMNIAGFLVSIPVFFDAAFVIFAPLIKQLSRKTKMPYIAYLTSLVIGLIVTHAVVIPTPGPVAVANAMGADFGIFLLYSLLVAIPAALVGGYFFGSFLGKKNPAVAELTAEEEKYESHADNRPGIGLSLTVLLLPVILILLGSIFSLVIKGDSAFKSFWLFVGDKNIALTIAVLFAMIVLKPYIKRNITDVFITAIAQAGMIFMITGAGGAYGNMIKATGIGDFLVGAFQNVSMPMIILAFLLSQILRAATGSTTVALVTTSGILGTVAAEMGLSPVLIGLAICAGGIGLSLPNDSGFWVVSRYGNLSVSNTMKAWTLAGTIAGVTALIGVIILSFIPLPGLM</sequence>
<dbReference type="PANTHER" id="PTHR30354">
    <property type="entry name" value="GNT FAMILY GLUCONATE TRANSPORTER"/>
    <property type="match status" value="1"/>
</dbReference>
<dbReference type="AlphaFoldDB" id="A0A0F6MTB1"/>
<feature type="transmembrane region" description="Helical" evidence="1">
    <location>
        <begin position="104"/>
        <end position="129"/>
    </location>
</feature>
<dbReference type="Pfam" id="PF02447">
    <property type="entry name" value="GntP_permease"/>
    <property type="match status" value="1"/>
</dbReference>
<dbReference type="GO" id="GO:0005886">
    <property type="term" value="C:plasma membrane"/>
    <property type="evidence" value="ECO:0007669"/>
    <property type="project" value="TreeGrafter"/>
</dbReference>
<feature type="transmembrane region" description="Helical" evidence="1">
    <location>
        <begin position="295"/>
        <end position="316"/>
    </location>
</feature>
<name>A0A0F6MTB1_TREDN</name>
<dbReference type="PIRSF" id="PIRSF002746">
    <property type="entry name" value="Gluconate_transporter"/>
    <property type="match status" value="1"/>
</dbReference>
<keyword evidence="1" id="KW-1133">Transmembrane helix</keyword>
<protein>
    <submittedName>
        <fullName evidence="2">Gluconate:H+ symporter (GntP) family transporter</fullName>
    </submittedName>
</protein>
<comment type="caution">
    <text evidence="2">The sequence shown here is derived from an EMBL/GenBank/DDBJ whole genome shotgun (WGS) entry which is preliminary data.</text>
</comment>
<dbReference type="EMBL" id="AGDY01000001">
    <property type="protein sequence ID" value="EMB24829.1"/>
    <property type="molecule type" value="Genomic_DNA"/>
</dbReference>
<feature type="transmembrane region" description="Helical" evidence="1">
    <location>
        <begin position="141"/>
        <end position="159"/>
    </location>
</feature>